<organism evidence="6 7">
    <name type="scientific">Lachnospira hominis</name>
    <name type="common">ex Liu et al. 2021</name>
    <dbReference type="NCBI Taxonomy" id="2763051"/>
    <lineage>
        <taxon>Bacteria</taxon>
        <taxon>Bacillati</taxon>
        <taxon>Bacillota</taxon>
        <taxon>Clostridia</taxon>
        <taxon>Lachnospirales</taxon>
        <taxon>Lachnospiraceae</taxon>
        <taxon>Lachnospira</taxon>
    </lineage>
</organism>
<keyword evidence="3 5" id="KW-1133">Transmembrane helix</keyword>
<evidence type="ECO:0000256" key="2">
    <source>
        <dbReference type="ARBA" id="ARBA00022692"/>
    </source>
</evidence>
<keyword evidence="7" id="KW-1185">Reference proteome</keyword>
<keyword evidence="4 5" id="KW-0472">Membrane</keyword>
<evidence type="ECO:0000313" key="6">
    <source>
        <dbReference type="EMBL" id="MBC5681693.1"/>
    </source>
</evidence>
<dbReference type="InterPro" id="IPR003825">
    <property type="entry name" value="Colicin-V_CvpA"/>
</dbReference>
<evidence type="ECO:0000256" key="4">
    <source>
        <dbReference type="ARBA" id="ARBA00023136"/>
    </source>
</evidence>
<dbReference type="RefSeq" id="WP_186837335.1">
    <property type="nucleotide sequence ID" value="NZ_JACOPD010000010.1"/>
</dbReference>
<reference evidence="6 7" key="1">
    <citation type="submission" date="2020-08" db="EMBL/GenBank/DDBJ databases">
        <title>Genome public.</title>
        <authorList>
            <person name="Liu C."/>
            <person name="Sun Q."/>
        </authorList>
    </citation>
    <scope>NUCLEOTIDE SEQUENCE [LARGE SCALE GENOMIC DNA]</scope>
    <source>
        <strain evidence="6 7">NSJ-43</strain>
    </source>
</reference>
<dbReference type="EMBL" id="JACOPD010000010">
    <property type="protein sequence ID" value="MBC5681693.1"/>
    <property type="molecule type" value="Genomic_DNA"/>
</dbReference>
<proteinExistence type="predicted"/>
<dbReference type="Pfam" id="PF02674">
    <property type="entry name" value="Colicin_V"/>
    <property type="match status" value="1"/>
</dbReference>
<feature type="transmembrane region" description="Helical" evidence="5">
    <location>
        <begin position="165"/>
        <end position="189"/>
    </location>
</feature>
<evidence type="ECO:0000256" key="5">
    <source>
        <dbReference type="SAM" id="Phobius"/>
    </source>
</evidence>
<accession>A0ABR7G3S1</accession>
<evidence type="ECO:0000256" key="3">
    <source>
        <dbReference type="ARBA" id="ARBA00022989"/>
    </source>
</evidence>
<dbReference type="Proteomes" id="UP000628463">
    <property type="component" value="Unassembled WGS sequence"/>
</dbReference>
<gene>
    <name evidence="6" type="ORF">H8S01_12090</name>
</gene>
<name>A0ABR7G3S1_9FIRM</name>
<protein>
    <submittedName>
        <fullName evidence="6">CvpA family protein</fullName>
    </submittedName>
</protein>
<sequence length="261" mass="28539">MSWITIAVFAIFILFGVSGWRKGIIRTAVSLAAMVVTFIVCVWVTPSLCKNVKENTQVYDNLQKSIYNFIIEDENFNKAAGESLSDEEAVIISISQLEEYAGQIQKNVNDIMKKLNLPESVIGSGNGNGSYMQDVFHVTGNAQVTMKNIMAAVIAAKLAGLALNAIIYIAVYLVVFAILKIVFAVTGVVGRLPLIYQANKLLGLAFGIIEGLVIVWLLFAVITACSNMQWAAKALIEIGKNDLLSLIYNHNFIIKTITKTV</sequence>
<evidence type="ECO:0000256" key="1">
    <source>
        <dbReference type="ARBA" id="ARBA00004141"/>
    </source>
</evidence>
<comment type="subcellular location">
    <subcellularLocation>
        <location evidence="1">Membrane</location>
        <topology evidence="1">Multi-pass membrane protein</topology>
    </subcellularLocation>
</comment>
<feature type="transmembrane region" description="Helical" evidence="5">
    <location>
        <begin position="201"/>
        <end position="225"/>
    </location>
</feature>
<evidence type="ECO:0000313" key="7">
    <source>
        <dbReference type="Proteomes" id="UP000628463"/>
    </source>
</evidence>
<feature type="transmembrane region" description="Helical" evidence="5">
    <location>
        <begin position="29"/>
        <end position="49"/>
    </location>
</feature>
<comment type="caution">
    <text evidence="6">The sequence shown here is derived from an EMBL/GenBank/DDBJ whole genome shotgun (WGS) entry which is preliminary data.</text>
</comment>
<keyword evidence="2 5" id="KW-0812">Transmembrane</keyword>